<dbReference type="Gene3D" id="3.30.450.20">
    <property type="entry name" value="PAS domain"/>
    <property type="match status" value="1"/>
</dbReference>
<dbReference type="InterPro" id="IPR035965">
    <property type="entry name" value="PAS-like_dom_sf"/>
</dbReference>
<gene>
    <name evidence="1" type="ORF">H9710_03000</name>
</gene>
<name>A0A9D2SF84_9FIRM</name>
<dbReference type="Pfam" id="PF13596">
    <property type="entry name" value="PAS_10"/>
    <property type="match status" value="1"/>
</dbReference>
<sequence length="117" mass="14023">MEMDVIMKGILDSYPYPIVFVDDTYTIRFMNRYAEYHYYQERGYGPLLGKSIFDCHDRESSKERIQQVFEKMKSDGKEVFLGVSARNQRIYIQPVRDGQGKLIGFFERFELNQEVRR</sequence>
<reference evidence="1" key="2">
    <citation type="submission" date="2021-04" db="EMBL/GenBank/DDBJ databases">
        <authorList>
            <person name="Gilroy R."/>
        </authorList>
    </citation>
    <scope>NUCLEOTIDE SEQUENCE</scope>
    <source>
        <strain evidence="1">CHK185-1770</strain>
    </source>
</reference>
<comment type="caution">
    <text evidence="1">The sequence shown here is derived from an EMBL/GenBank/DDBJ whole genome shotgun (WGS) entry which is preliminary data.</text>
</comment>
<dbReference type="EMBL" id="DWXG01000027">
    <property type="protein sequence ID" value="HJB97531.1"/>
    <property type="molecule type" value="Genomic_DNA"/>
</dbReference>
<protein>
    <submittedName>
        <fullName evidence="1">PAS domain-containing protein</fullName>
    </submittedName>
</protein>
<accession>A0A9D2SF84</accession>
<reference evidence="1" key="1">
    <citation type="journal article" date="2021" name="PeerJ">
        <title>Extensive microbial diversity within the chicken gut microbiome revealed by metagenomics and culture.</title>
        <authorList>
            <person name="Gilroy R."/>
            <person name="Ravi A."/>
            <person name="Getino M."/>
            <person name="Pursley I."/>
            <person name="Horton D.L."/>
            <person name="Alikhan N.F."/>
            <person name="Baker D."/>
            <person name="Gharbi K."/>
            <person name="Hall N."/>
            <person name="Watson M."/>
            <person name="Adriaenssens E.M."/>
            <person name="Foster-Nyarko E."/>
            <person name="Jarju S."/>
            <person name="Secka A."/>
            <person name="Antonio M."/>
            <person name="Oren A."/>
            <person name="Chaudhuri R.R."/>
            <person name="La Ragione R."/>
            <person name="Hildebrand F."/>
            <person name="Pallen M.J."/>
        </authorList>
    </citation>
    <scope>NUCLEOTIDE SEQUENCE</scope>
    <source>
        <strain evidence="1">CHK185-1770</strain>
    </source>
</reference>
<evidence type="ECO:0000313" key="2">
    <source>
        <dbReference type="Proteomes" id="UP000826793"/>
    </source>
</evidence>
<evidence type="ECO:0000313" key="1">
    <source>
        <dbReference type="EMBL" id="HJB97531.1"/>
    </source>
</evidence>
<dbReference type="Proteomes" id="UP000826793">
    <property type="component" value="Unassembled WGS sequence"/>
</dbReference>
<organism evidence="1 2">
    <name type="scientific">Candidatus Acutalibacter pullicola</name>
    <dbReference type="NCBI Taxonomy" id="2838417"/>
    <lineage>
        <taxon>Bacteria</taxon>
        <taxon>Bacillati</taxon>
        <taxon>Bacillota</taxon>
        <taxon>Clostridia</taxon>
        <taxon>Eubacteriales</taxon>
        <taxon>Acutalibacteraceae</taxon>
        <taxon>Acutalibacter</taxon>
    </lineage>
</organism>
<proteinExistence type="predicted"/>
<dbReference type="AlphaFoldDB" id="A0A9D2SF84"/>
<dbReference type="SUPFAM" id="SSF55785">
    <property type="entry name" value="PYP-like sensor domain (PAS domain)"/>
    <property type="match status" value="1"/>
</dbReference>